<evidence type="ECO:0000256" key="1">
    <source>
        <dbReference type="ARBA" id="ARBA00005953"/>
    </source>
</evidence>
<organism evidence="3 4">
    <name type="scientific">Shewanella intestini</name>
    <dbReference type="NCBI Taxonomy" id="2017544"/>
    <lineage>
        <taxon>Bacteria</taxon>
        <taxon>Pseudomonadati</taxon>
        <taxon>Pseudomonadota</taxon>
        <taxon>Gammaproteobacteria</taxon>
        <taxon>Alteromonadales</taxon>
        <taxon>Shewanellaceae</taxon>
        <taxon>Shewanella</taxon>
    </lineage>
</organism>
<dbReference type="InterPro" id="IPR006684">
    <property type="entry name" value="YbgC/YbaW"/>
</dbReference>
<dbReference type="RefSeq" id="WP_153662935.1">
    <property type="nucleotide sequence ID" value="NZ_JAAIKR010000008.1"/>
</dbReference>
<sequence length="139" mass="16086">MKLTAEAELSVPFQDCDPMQIVWHGNYFRYLEEGRQALLSKLDFGYNVMKAEGFAYPVIDTRMKYVSAARFQDKLRVIASLEEWENRLKISYRIIRISDGKTCIKAYTTHCAVGIEDGEMRFASPNCLLERVNKCLNQC</sequence>
<reference evidence="3 4" key="1">
    <citation type="submission" date="2020-02" db="EMBL/GenBank/DDBJ databases">
        <title>Shewanella WXL01 sp. nov., a marine bacterium isolated from green algae in Luhuitou Fringing Reef (Northern South China Sea).</title>
        <authorList>
            <person name="Wang X."/>
        </authorList>
    </citation>
    <scope>NUCLEOTIDE SEQUENCE [LARGE SCALE GENOMIC DNA]</scope>
    <source>
        <strain evidence="3 4">MCCC 1A01895</strain>
    </source>
</reference>
<dbReference type="InterPro" id="IPR050563">
    <property type="entry name" value="4-hydroxybenzoyl-CoA_TE"/>
</dbReference>
<dbReference type="SUPFAM" id="SSF54637">
    <property type="entry name" value="Thioesterase/thiol ester dehydrase-isomerase"/>
    <property type="match status" value="1"/>
</dbReference>
<evidence type="ECO:0000313" key="3">
    <source>
        <dbReference type="EMBL" id="MBR9728320.1"/>
    </source>
</evidence>
<keyword evidence="2" id="KW-0378">Hydrolase</keyword>
<dbReference type="Gene3D" id="3.10.129.10">
    <property type="entry name" value="Hotdog Thioesterase"/>
    <property type="match status" value="1"/>
</dbReference>
<evidence type="ECO:0000256" key="2">
    <source>
        <dbReference type="ARBA" id="ARBA00022801"/>
    </source>
</evidence>
<dbReference type="Proteomes" id="UP000811844">
    <property type="component" value="Unassembled WGS sequence"/>
</dbReference>
<comment type="similarity">
    <text evidence="1">Belongs to the 4-hydroxybenzoyl-CoA thioesterase family.</text>
</comment>
<comment type="caution">
    <text evidence="3">The sequence shown here is derived from an EMBL/GenBank/DDBJ whole genome shotgun (WGS) entry which is preliminary data.</text>
</comment>
<dbReference type="Pfam" id="PF13279">
    <property type="entry name" value="4HBT_2"/>
    <property type="match status" value="1"/>
</dbReference>
<gene>
    <name evidence="3" type="ORF">G3R48_10085</name>
</gene>
<dbReference type="PANTHER" id="PTHR31793">
    <property type="entry name" value="4-HYDROXYBENZOYL-COA THIOESTERASE FAMILY MEMBER"/>
    <property type="match status" value="1"/>
</dbReference>
<dbReference type="InterPro" id="IPR029069">
    <property type="entry name" value="HotDog_dom_sf"/>
</dbReference>
<evidence type="ECO:0000313" key="4">
    <source>
        <dbReference type="Proteomes" id="UP000811844"/>
    </source>
</evidence>
<dbReference type="PIRSF" id="PIRSF003230">
    <property type="entry name" value="YbgC"/>
    <property type="match status" value="1"/>
</dbReference>
<proteinExistence type="inferred from homology"/>
<dbReference type="PANTHER" id="PTHR31793:SF27">
    <property type="entry name" value="NOVEL THIOESTERASE SUPERFAMILY DOMAIN AND SAPOSIN A-TYPE DOMAIN CONTAINING PROTEIN (0610012H03RIK)"/>
    <property type="match status" value="1"/>
</dbReference>
<protein>
    <submittedName>
        <fullName evidence="3">Acyl-CoA thioesterase</fullName>
    </submittedName>
</protein>
<name>A0ABS5I4N0_9GAMM</name>
<dbReference type="EMBL" id="JAAIKR010000008">
    <property type="protein sequence ID" value="MBR9728320.1"/>
    <property type="molecule type" value="Genomic_DNA"/>
</dbReference>
<dbReference type="CDD" id="cd00586">
    <property type="entry name" value="4HBT"/>
    <property type="match status" value="1"/>
</dbReference>
<keyword evidence="4" id="KW-1185">Reference proteome</keyword>
<accession>A0ABS5I4N0</accession>